<dbReference type="VEuPathDB" id="FungiDB:VP01_102g5"/>
<evidence type="ECO:0008006" key="4">
    <source>
        <dbReference type="Google" id="ProtNLM"/>
    </source>
</evidence>
<dbReference type="Proteomes" id="UP000037035">
    <property type="component" value="Unassembled WGS sequence"/>
</dbReference>
<proteinExistence type="predicted"/>
<evidence type="ECO:0000313" key="3">
    <source>
        <dbReference type="Proteomes" id="UP000037035"/>
    </source>
</evidence>
<evidence type="ECO:0000256" key="1">
    <source>
        <dbReference type="SAM" id="MobiDB-lite"/>
    </source>
</evidence>
<protein>
    <recommendedName>
        <fullName evidence="4">Nucleoporin POM34</fullName>
    </recommendedName>
</protein>
<feature type="compositionally biased region" description="Low complexity" evidence="1">
    <location>
        <begin position="268"/>
        <end position="281"/>
    </location>
</feature>
<feature type="compositionally biased region" description="Polar residues" evidence="1">
    <location>
        <begin position="314"/>
        <end position="328"/>
    </location>
</feature>
<comment type="caution">
    <text evidence="2">The sequence shown here is derived from an EMBL/GenBank/DDBJ whole genome shotgun (WGS) entry which is preliminary data.</text>
</comment>
<dbReference type="OrthoDB" id="2507627at2759"/>
<organism evidence="2 3">
    <name type="scientific">Puccinia sorghi</name>
    <dbReference type="NCBI Taxonomy" id="27349"/>
    <lineage>
        <taxon>Eukaryota</taxon>
        <taxon>Fungi</taxon>
        <taxon>Dikarya</taxon>
        <taxon>Basidiomycota</taxon>
        <taxon>Pucciniomycotina</taxon>
        <taxon>Pucciniomycetes</taxon>
        <taxon>Pucciniales</taxon>
        <taxon>Pucciniaceae</taxon>
        <taxon>Puccinia</taxon>
    </lineage>
</organism>
<name>A0A0L6VUV7_9BASI</name>
<dbReference type="EMBL" id="LAVV01000333">
    <property type="protein sequence ID" value="KNZ64434.1"/>
    <property type="molecule type" value="Genomic_DNA"/>
</dbReference>
<feature type="compositionally biased region" description="Polar residues" evidence="1">
    <location>
        <begin position="13"/>
        <end position="25"/>
    </location>
</feature>
<keyword evidence="3" id="KW-1185">Reference proteome</keyword>
<accession>A0A0L6VUV7</accession>
<feature type="region of interest" description="Disordered" evidence="1">
    <location>
        <begin position="1"/>
        <end position="26"/>
    </location>
</feature>
<sequence length="397" mass="44127">MGPSSIDSPLKRFSQQELPNKSVHFSTPILRPQRLFESTTPGNSLPLTFDTSTPNDKIIYPSSKLRTPNTPNPPENQINWIQELVDQPNKPINHQPSIPFNHFSKSINTTSGTTTPQKNLNQSLKNQLQTPLIKSSSSAIPATPSNPQQQQLNLRNQSSRIPISLNPLLNSGLKLGQKRLIERIRINLISLIVVWMVTSTRIYNEIILTLSSRIPFLSVPLQTIEWLLLVLLIGNLMEGYYRLKTQAPVTHVDLPLTPQQIRGAVQTSKNGLSSSIGSNLSPFRRTTHSPLSARMLRASTMYSPSDRSRAGNEVLSQDPTVNPLSRSTAHLFKSSIRHSQSSSSSAHQAQIPDWHHHSIRSPAFASDPAHHFLSRSVRTVSNQSSLQKLLDESLASS</sequence>
<reference evidence="2 3" key="1">
    <citation type="submission" date="2015-08" db="EMBL/GenBank/DDBJ databases">
        <title>Next Generation Sequencing and Analysis of the Genome of Puccinia sorghi L Schw, the Causal Agent of Maize Common Rust.</title>
        <authorList>
            <person name="Rochi L."/>
            <person name="Burguener G."/>
            <person name="Darino M."/>
            <person name="Turjanski A."/>
            <person name="Kreff E."/>
            <person name="Dieguez M.J."/>
            <person name="Sacco F."/>
        </authorList>
    </citation>
    <scope>NUCLEOTIDE SEQUENCE [LARGE SCALE GENOMIC DNA]</scope>
    <source>
        <strain evidence="2 3">RO10H11247</strain>
    </source>
</reference>
<feature type="region of interest" description="Disordered" evidence="1">
    <location>
        <begin position="302"/>
        <end position="353"/>
    </location>
</feature>
<gene>
    <name evidence="2" type="ORF">VP01_102g5</name>
</gene>
<feature type="region of interest" description="Disordered" evidence="1">
    <location>
        <begin position="267"/>
        <end position="286"/>
    </location>
</feature>
<dbReference type="AlphaFoldDB" id="A0A0L6VUV7"/>
<evidence type="ECO:0000313" key="2">
    <source>
        <dbReference type="EMBL" id="KNZ64434.1"/>
    </source>
</evidence>
<feature type="compositionally biased region" description="Low complexity" evidence="1">
    <location>
        <begin position="337"/>
        <end position="351"/>
    </location>
</feature>